<evidence type="ECO:0000313" key="1">
    <source>
        <dbReference type="EMBL" id="QPZ39692.1"/>
    </source>
</evidence>
<reference evidence="1 2" key="1">
    <citation type="submission" date="2020-12" db="EMBL/GenBank/DDBJ databases">
        <title>Microbacterium sp. HY060.</title>
        <authorList>
            <person name="Zhou J."/>
        </authorList>
    </citation>
    <scope>NUCLEOTIDE SEQUENCE [LARGE SCALE GENOMIC DNA]</scope>
    <source>
        <strain evidence="1 2">HY60</strain>
    </source>
</reference>
<dbReference type="InterPro" id="IPR043123">
    <property type="entry name" value="Phage_bIL170_RBP_head"/>
</dbReference>
<keyword evidence="2" id="KW-1185">Reference proteome</keyword>
<name>A0ABX6YN21_9MICO</name>
<dbReference type="RefSeq" id="WP_166989307.1">
    <property type="nucleotide sequence ID" value="NZ_CP061169.1"/>
</dbReference>
<proteinExistence type="predicted"/>
<evidence type="ECO:0000313" key="2">
    <source>
        <dbReference type="Proteomes" id="UP000662814"/>
    </source>
</evidence>
<accession>A0ABX6YN21</accession>
<gene>
    <name evidence="1" type="ORF">HCR76_06510</name>
</gene>
<evidence type="ECO:0008006" key="3">
    <source>
        <dbReference type="Google" id="ProtNLM"/>
    </source>
</evidence>
<protein>
    <recommendedName>
        <fullName evidence="3">Bacterial shufflon protein N-terminal domain-containing protein</fullName>
    </recommendedName>
</protein>
<sequence length="123" mass="12880">MTCNGVYVNGRLLGDTGWINLAYASGFTDATAGQIGYRVKNGIVFIRGGAAGTISEGVYQVVTADAIPAEYRPTQHFRTGGMGSSMRGNVGIEVNANDGLIRLGWNGGTRPAWFGAGCSYPVD</sequence>
<dbReference type="Proteomes" id="UP000662814">
    <property type="component" value="Chromosome"/>
</dbReference>
<organism evidence="1 2">
    <name type="scientific">Paramicrobacterium chengjingii</name>
    <dbReference type="NCBI Taxonomy" id="2769067"/>
    <lineage>
        <taxon>Bacteria</taxon>
        <taxon>Bacillati</taxon>
        <taxon>Actinomycetota</taxon>
        <taxon>Actinomycetes</taxon>
        <taxon>Micrococcales</taxon>
        <taxon>Microbacteriaceae</taxon>
        <taxon>Paramicrobacterium</taxon>
    </lineage>
</organism>
<dbReference type="EMBL" id="CP061169">
    <property type="protein sequence ID" value="QPZ39692.1"/>
    <property type="molecule type" value="Genomic_DNA"/>
</dbReference>
<dbReference type="Gene3D" id="2.60.40.2460">
    <property type="entry name" value="Phage bIL170 RBP, head domain"/>
    <property type="match status" value="1"/>
</dbReference>